<reference evidence="2 4" key="1">
    <citation type="journal article" date="2014" name="BMC Genomics">
        <title>Genome sequence of Anopheles sinensis provides insight into genetics basis of mosquito competence for malaria parasites.</title>
        <authorList>
            <person name="Zhou D."/>
            <person name="Zhang D."/>
            <person name="Ding G."/>
            <person name="Shi L."/>
            <person name="Hou Q."/>
            <person name="Ye Y."/>
            <person name="Xu Y."/>
            <person name="Zhou H."/>
            <person name="Xiong C."/>
            <person name="Li S."/>
            <person name="Yu J."/>
            <person name="Hong S."/>
            <person name="Yu X."/>
            <person name="Zou P."/>
            <person name="Chen C."/>
            <person name="Chang X."/>
            <person name="Wang W."/>
            <person name="Lv Y."/>
            <person name="Sun Y."/>
            <person name="Ma L."/>
            <person name="Shen B."/>
            <person name="Zhu C."/>
        </authorList>
    </citation>
    <scope>NUCLEOTIDE SEQUENCE [LARGE SCALE GENOMIC DNA]</scope>
</reference>
<dbReference type="EMBL" id="ATLV01021592">
    <property type="status" value="NOT_ANNOTATED_CDS"/>
    <property type="molecule type" value="Genomic_DNA"/>
</dbReference>
<dbReference type="GO" id="GO:0016740">
    <property type="term" value="F:transferase activity"/>
    <property type="evidence" value="ECO:0007669"/>
    <property type="project" value="UniProtKB-KW"/>
</dbReference>
<proteinExistence type="predicted"/>
<feature type="region of interest" description="Disordered" evidence="1">
    <location>
        <begin position="17"/>
        <end position="40"/>
    </location>
</feature>
<evidence type="ECO:0000256" key="1">
    <source>
        <dbReference type="SAM" id="MobiDB-lite"/>
    </source>
</evidence>
<accession>A0A084W934</accession>
<feature type="compositionally biased region" description="Basic and acidic residues" evidence="1">
    <location>
        <begin position="17"/>
        <end position="27"/>
    </location>
</feature>
<organism evidence="2">
    <name type="scientific">Anopheles sinensis</name>
    <name type="common">Mosquito</name>
    <dbReference type="NCBI Taxonomy" id="74873"/>
    <lineage>
        <taxon>Eukaryota</taxon>
        <taxon>Metazoa</taxon>
        <taxon>Ecdysozoa</taxon>
        <taxon>Arthropoda</taxon>
        <taxon>Hexapoda</taxon>
        <taxon>Insecta</taxon>
        <taxon>Pterygota</taxon>
        <taxon>Neoptera</taxon>
        <taxon>Endopterygota</taxon>
        <taxon>Diptera</taxon>
        <taxon>Nematocera</taxon>
        <taxon>Culicoidea</taxon>
        <taxon>Culicidae</taxon>
        <taxon>Anophelinae</taxon>
        <taxon>Anopheles</taxon>
    </lineage>
</organism>
<dbReference type="Proteomes" id="UP000030765">
    <property type="component" value="Unassembled WGS sequence"/>
</dbReference>
<feature type="compositionally biased region" description="Polar residues" evidence="1">
    <location>
        <begin position="90"/>
        <end position="100"/>
    </location>
</feature>
<sequence>MLIVVISVSTAVISRSDNSDVAERRSGTDMWTPHRQMSAPGARKSYLSQGNFLETASLQTLPHRPRALLVLIGTCSWCASIVVRSETRNRPSNGSTSSWRASFRFGSGPIES</sequence>
<protein>
    <submittedName>
        <fullName evidence="2 3">PLP-dependent transferase</fullName>
    </submittedName>
</protein>
<evidence type="ECO:0000313" key="2">
    <source>
        <dbReference type="EMBL" id="KFB46728.1"/>
    </source>
</evidence>
<dbReference type="EMBL" id="KE525320">
    <property type="protein sequence ID" value="KFB46728.1"/>
    <property type="molecule type" value="Genomic_DNA"/>
</dbReference>
<dbReference type="VEuPathDB" id="VectorBase:ASIC014729"/>
<reference evidence="3" key="2">
    <citation type="submission" date="2020-05" db="UniProtKB">
        <authorList>
            <consortium name="EnsemblMetazoa"/>
        </authorList>
    </citation>
    <scope>IDENTIFICATION</scope>
</reference>
<dbReference type="AlphaFoldDB" id="A0A084W934"/>
<name>A0A084W934_ANOSI</name>
<feature type="region of interest" description="Disordered" evidence="1">
    <location>
        <begin position="87"/>
        <end position="112"/>
    </location>
</feature>
<evidence type="ECO:0000313" key="3">
    <source>
        <dbReference type="EnsemblMetazoa" id="ASIC014729-PA"/>
    </source>
</evidence>
<dbReference type="EnsemblMetazoa" id="ASIC014729-RA">
    <property type="protein sequence ID" value="ASIC014729-PA"/>
    <property type="gene ID" value="ASIC014729"/>
</dbReference>
<evidence type="ECO:0000313" key="4">
    <source>
        <dbReference type="Proteomes" id="UP000030765"/>
    </source>
</evidence>
<keyword evidence="2" id="KW-0808">Transferase</keyword>
<gene>
    <name evidence="2" type="ORF">ZHAS_00014729</name>
</gene>
<keyword evidence="4" id="KW-1185">Reference proteome</keyword>